<dbReference type="OrthoDB" id="9805933at2"/>
<accession>A0A1B2J1S7</accession>
<evidence type="ECO:0000256" key="12">
    <source>
        <dbReference type="ARBA" id="ARBA00076160"/>
    </source>
</evidence>
<sequence length="344" mass="38855">MTLTTDDFDYDLPHELIAQTPIEKRDASRLLVMDHATGALEDKHFYDIIDELHAGDAVVMNDSRVMPARIYGIKPDTGGHVEVLLLHNTNGDEWETLMKPAKRIKVGTTVTFGDGQLTATVTKELEHGGRMIEFHYDGIFMEILEKLGETPLPPYIKEKLDDPERYQTVYARESGSAAAPTAGLHWTKELLQKVQDKGIKLVYLTLHVGLGTFRPVDEKNIDDHKMHSEFYRLSEESAKTLNEVRANGGRIVATGTTSIRTLETIGTKFNGEIKADSGWTDIFIFPGYQWKVVDAFITNFHLPKSTLVMLVAAFTGRDNILNAYQHVIEEKYRFFSFGDAMFIK</sequence>
<dbReference type="SUPFAM" id="SSF111337">
    <property type="entry name" value="QueA-like"/>
    <property type="match status" value="1"/>
</dbReference>
<dbReference type="PANTHER" id="PTHR30307:SF0">
    <property type="entry name" value="S-ADENOSYLMETHIONINE:TRNA RIBOSYLTRANSFERASE-ISOMERASE"/>
    <property type="match status" value="1"/>
</dbReference>
<dbReference type="GO" id="GO:0051075">
    <property type="term" value="F:S-adenosylmethionine:tRNA ribosyltransferase-isomerase activity"/>
    <property type="evidence" value="ECO:0007669"/>
    <property type="project" value="UniProtKB-EC"/>
</dbReference>
<name>A0A1B2J1S7_9LACO</name>
<organism evidence="14 15">
    <name type="scientific">Secundilactobacillus paracollinoides</name>
    <dbReference type="NCBI Taxonomy" id="240427"/>
    <lineage>
        <taxon>Bacteria</taxon>
        <taxon>Bacillati</taxon>
        <taxon>Bacillota</taxon>
        <taxon>Bacilli</taxon>
        <taxon>Lactobacillales</taxon>
        <taxon>Lactobacillaceae</taxon>
        <taxon>Secundilactobacillus</taxon>
    </lineage>
</organism>
<evidence type="ECO:0000256" key="5">
    <source>
        <dbReference type="ARBA" id="ARBA00022679"/>
    </source>
</evidence>
<dbReference type="STRING" id="240427.AYR62_07825"/>
<dbReference type="Pfam" id="PF02547">
    <property type="entry name" value="Queuosine_synth"/>
    <property type="match status" value="1"/>
</dbReference>
<dbReference type="GO" id="GO:0008616">
    <property type="term" value="P:tRNA queuosine(34) biosynthetic process"/>
    <property type="evidence" value="ECO:0007669"/>
    <property type="project" value="UniProtKB-UniRule"/>
</dbReference>
<dbReference type="FunFam" id="2.40.10.240:FF:000002">
    <property type="entry name" value="S-adenosylmethionine:tRNA ribosyltransferase-isomerase"/>
    <property type="match status" value="1"/>
</dbReference>
<keyword evidence="14" id="KW-0413">Isomerase</keyword>
<evidence type="ECO:0000256" key="9">
    <source>
        <dbReference type="ARBA" id="ARBA00061210"/>
    </source>
</evidence>
<protein>
    <recommendedName>
        <fullName evidence="11 13">S-adenosylmethionine:tRNA ribosyltransferase-isomerase</fullName>
        <ecNumber evidence="10 13">2.4.99.17</ecNumber>
    </recommendedName>
    <alternativeName>
        <fullName evidence="12 13">Queuosine biosynthesis protein QueA</fullName>
    </alternativeName>
</protein>
<dbReference type="HAMAP" id="MF_00113">
    <property type="entry name" value="QueA"/>
    <property type="match status" value="1"/>
</dbReference>
<comment type="subcellular location">
    <subcellularLocation>
        <location evidence="1 13">Cytoplasm</location>
    </subcellularLocation>
</comment>
<dbReference type="PANTHER" id="PTHR30307">
    <property type="entry name" value="S-ADENOSYLMETHIONINE:TRNA RIBOSYLTRANSFERASE-ISOMERASE"/>
    <property type="match status" value="1"/>
</dbReference>
<dbReference type="GO" id="GO:0005737">
    <property type="term" value="C:cytoplasm"/>
    <property type="evidence" value="ECO:0007669"/>
    <property type="project" value="UniProtKB-SubCell"/>
</dbReference>
<dbReference type="UniPathway" id="UPA00392"/>
<comment type="pathway">
    <text evidence="2 13">tRNA modification; tRNA-queuosine biosynthesis.</text>
</comment>
<evidence type="ECO:0000256" key="3">
    <source>
        <dbReference type="ARBA" id="ARBA00011245"/>
    </source>
</evidence>
<dbReference type="Gene3D" id="3.40.1780.10">
    <property type="entry name" value="QueA-like"/>
    <property type="match status" value="1"/>
</dbReference>
<dbReference type="EC" id="2.4.99.17" evidence="10 13"/>
<evidence type="ECO:0000313" key="14">
    <source>
        <dbReference type="EMBL" id="ANZ68251.1"/>
    </source>
</evidence>
<evidence type="ECO:0000256" key="10">
    <source>
        <dbReference type="ARBA" id="ARBA00066503"/>
    </source>
</evidence>
<evidence type="ECO:0000256" key="1">
    <source>
        <dbReference type="ARBA" id="ARBA00004496"/>
    </source>
</evidence>
<dbReference type="EMBL" id="CP014924">
    <property type="protein sequence ID" value="ANZ68251.1"/>
    <property type="molecule type" value="Genomic_DNA"/>
</dbReference>
<keyword evidence="7 13" id="KW-0671">Queuosine biosynthesis</keyword>
<dbReference type="NCBIfam" id="TIGR00113">
    <property type="entry name" value="queA"/>
    <property type="match status" value="1"/>
</dbReference>
<comment type="subunit">
    <text evidence="3 13">Monomer.</text>
</comment>
<comment type="function">
    <text evidence="13">Transfers and isomerizes the ribose moiety from AdoMet to the 7-aminomethyl group of 7-deazaguanine (preQ1-tRNA) to give epoxyqueuosine (oQ-tRNA).</text>
</comment>
<dbReference type="AlphaFoldDB" id="A0A1B2J1S7"/>
<keyword evidence="6 13" id="KW-0949">S-adenosyl-L-methionine</keyword>
<gene>
    <name evidence="13" type="primary">queA</name>
    <name evidence="14" type="ORF">AYR63_14720</name>
</gene>
<comment type="similarity">
    <text evidence="9 13">Belongs to the QueA family.</text>
</comment>
<keyword evidence="5 13" id="KW-0808">Transferase</keyword>
<reference evidence="14 15" key="1">
    <citation type="submission" date="2016-03" db="EMBL/GenBank/DDBJ databases">
        <title>Pediococcus and Lactobacillus from brewery environment - whole genome sequencing and assembly.</title>
        <authorList>
            <person name="Behr J."/>
            <person name="Geissler A.J."/>
            <person name="Vogel R.F."/>
        </authorList>
    </citation>
    <scope>NUCLEOTIDE SEQUENCE [LARGE SCALE GENOMIC DNA]</scope>
    <source>
        <strain evidence="14 15">TMW 1.1995</strain>
    </source>
</reference>
<evidence type="ECO:0000256" key="4">
    <source>
        <dbReference type="ARBA" id="ARBA00022490"/>
    </source>
</evidence>
<dbReference type="RefSeq" id="WP_065903565.1">
    <property type="nucleotide sequence ID" value="NZ_CP014912.1"/>
</dbReference>
<evidence type="ECO:0000313" key="15">
    <source>
        <dbReference type="Proteomes" id="UP000093267"/>
    </source>
</evidence>
<dbReference type="NCBIfam" id="NF001140">
    <property type="entry name" value="PRK00147.1"/>
    <property type="match status" value="1"/>
</dbReference>
<dbReference type="InterPro" id="IPR042118">
    <property type="entry name" value="QueA_dom1"/>
</dbReference>
<keyword evidence="15" id="KW-1185">Reference proteome</keyword>
<dbReference type="FunFam" id="3.40.1780.10:FF:000001">
    <property type="entry name" value="S-adenosylmethionine:tRNA ribosyltransferase-isomerase"/>
    <property type="match status" value="1"/>
</dbReference>
<evidence type="ECO:0000256" key="11">
    <source>
        <dbReference type="ARBA" id="ARBA00069325"/>
    </source>
</evidence>
<dbReference type="Proteomes" id="UP000093267">
    <property type="component" value="Chromosome"/>
</dbReference>
<dbReference type="InterPro" id="IPR003699">
    <property type="entry name" value="QueA"/>
</dbReference>
<evidence type="ECO:0000256" key="7">
    <source>
        <dbReference type="ARBA" id="ARBA00022785"/>
    </source>
</evidence>
<dbReference type="InterPro" id="IPR036100">
    <property type="entry name" value="QueA_sf"/>
</dbReference>
<evidence type="ECO:0000256" key="2">
    <source>
        <dbReference type="ARBA" id="ARBA00004691"/>
    </source>
</evidence>
<dbReference type="Gene3D" id="2.40.10.240">
    <property type="entry name" value="QueA-like"/>
    <property type="match status" value="1"/>
</dbReference>
<dbReference type="InterPro" id="IPR042119">
    <property type="entry name" value="QueA_dom2"/>
</dbReference>
<evidence type="ECO:0000256" key="6">
    <source>
        <dbReference type="ARBA" id="ARBA00022691"/>
    </source>
</evidence>
<evidence type="ECO:0000256" key="8">
    <source>
        <dbReference type="ARBA" id="ARBA00052751"/>
    </source>
</evidence>
<evidence type="ECO:0000256" key="13">
    <source>
        <dbReference type="HAMAP-Rule" id="MF_00113"/>
    </source>
</evidence>
<proteinExistence type="inferred from homology"/>
<comment type="catalytic activity">
    <reaction evidence="8 13">
        <text>7-aminomethyl-7-carbaguanosine(34) in tRNA + S-adenosyl-L-methionine = epoxyqueuosine(34) in tRNA + adenine + L-methionine + 2 H(+)</text>
        <dbReference type="Rhea" id="RHEA:32155"/>
        <dbReference type="Rhea" id="RHEA-COMP:10342"/>
        <dbReference type="Rhea" id="RHEA-COMP:18582"/>
        <dbReference type="ChEBI" id="CHEBI:15378"/>
        <dbReference type="ChEBI" id="CHEBI:16708"/>
        <dbReference type="ChEBI" id="CHEBI:57844"/>
        <dbReference type="ChEBI" id="CHEBI:59789"/>
        <dbReference type="ChEBI" id="CHEBI:82833"/>
        <dbReference type="ChEBI" id="CHEBI:194443"/>
        <dbReference type="EC" id="2.4.99.17"/>
    </reaction>
</comment>
<keyword evidence="4 13" id="KW-0963">Cytoplasm</keyword>